<proteinExistence type="predicted"/>
<comment type="caution">
    <text evidence="5">The sequence shown here is derived from an EMBL/GenBank/DDBJ whole genome shotgun (WGS) entry which is preliminary data.</text>
</comment>
<dbReference type="PANTHER" id="PTHR33420">
    <property type="entry name" value="FIMBRIAL SUBUNIT ELFA-RELATED"/>
    <property type="match status" value="1"/>
</dbReference>
<feature type="domain" description="Fimbrial-type adhesion" evidence="4">
    <location>
        <begin position="212"/>
        <end position="357"/>
    </location>
</feature>
<reference evidence="6" key="1">
    <citation type="journal article" date="2020" name="MBio">
        <title>Horizontal gene transfer to a defensive symbiont with a reduced genome amongst a multipartite beetle microbiome.</title>
        <authorList>
            <person name="Waterworth S.C."/>
            <person name="Florez L.V."/>
            <person name="Rees E.R."/>
            <person name="Hertweck C."/>
            <person name="Kaltenpoth M."/>
            <person name="Kwan J.C."/>
        </authorList>
    </citation>
    <scope>NUCLEOTIDE SEQUENCE [LARGE SCALE GENOMIC DNA]</scope>
</reference>
<dbReference type="InterPro" id="IPR050263">
    <property type="entry name" value="Bact_Fimbrial_Adh_Pro"/>
</dbReference>
<name>A0A833PIW3_ACIBZ</name>
<dbReference type="AlphaFoldDB" id="A0A833PIW3"/>
<dbReference type="GO" id="GO:0043709">
    <property type="term" value="P:cell adhesion involved in single-species biofilm formation"/>
    <property type="evidence" value="ECO:0007669"/>
    <property type="project" value="TreeGrafter"/>
</dbReference>
<evidence type="ECO:0000313" key="5">
    <source>
        <dbReference type="EMBL" id="KAF1028237.1"/>
    </source>
</evidence>
<evidence type="ECO:0000313" key="6">
    <source>
        <dbReference type="Proteomes" id="UP000490535"/>
    </source>
</evidence>
<evidence type="ECO:0000256" key="1">
    <source>
        <dbReference type="ARBA" id="ARBA00004561"/>
    </source>
</evidence>
<dbReference type="GO" id="GO:0009289">
    <property type="term" value="C:pilus"/>
    <property type="evidence" value="ECO:0007669"/>
    <property type="project" value="UniProtKB-SubCell"/>
</dbReference>
<dbReference type="InterPro" id="IPR000259">
    <property type="entry name" value="Adhesion_dom_fimbrial"/>
</dbReference>
<dbReference type="Gene3D" id="2.60.40.1090">
    <property type="entry name" value="Fimbrial-type adhesion domain"/>
    <property type="match status" value="1"/>
</dbReference>
<gene>
    <name evidence="5" type="primary">sfmH_3</name>
    <name evidence="5" type="ORF">GAK29_00117</name>
</gene>
<organism evidence="5 6">
    <name type="scientific">Acinetobacter bereziniae</name>
    <name type="common">Acinetobacter genomosp. 10</name>
    <dbReference type="NCBI Taxonomy" id="106648"/>
    <lineage>
        <taxon>Bacteria</taxon>
        <taxon>Pseudomonadati</taxon>
        <taxon>Pseudomonadota</taxon>
        <taxon>Gammaproteobacteria</taxon>
        <taxon>Moraxellales</taxon>
        <taxon>Moraxellaceae</taxon>
        <taxon>Acinetobacter</taxon>
    </lineage>
</organism>
<evidence type="ECO:0000256" key="2">
    <source>
        <dbReference type="ARBA" id="ARBA00022729"/>
    </source>
</evidence>
<dbReference type="Proteomes" id="UP000490535">
    <property type="component" value="Unassembled WGS sequence"/>
</dbReference>
<sequence length="358" mass="39050">MPLYLLYGAFKLNPLLERCSLRIKAIPLVILHCGFLTLPTTHAGWWRVEQLSDLDASFKTVNLNANQNVAGSNFPTTANTNINGQKYTTKCDQGTFLSGFAVNVHTTGEYINPVVLTESGRNYVEVNEYLLAAVQYGYGKNLYWLPMNNAVIGTSTDQCNSTSTHIGDTPINIQLKIKKQFVGPTSFKLPIARIYTGDSIGSAKSRGAAQNIYLSGTVVVPQSCKVNAGQKLDINFGDISANDFNAIGIGNKPTSVNVQTRSFDVECTNIAAQALLTLRVESENSNGEIILSDNPDIGFKIADQNNRVLSPNNFNSSIPFTNQNPTNITLKAWPVSTTNKLPAVGPFRARGYLRVDFS</sequence>
<accession>A0A833PIW3</accession>
<dbReference type="InterPro" id="IPR008966">
    <property type="entry name" value="Adhesion_dom_sf"/>
</dbReference>
<dbReference type="InterPro" id="IPR036937">
    <property type="entry name" value="Adhesion_dom_fimbrial_sf"/>
</dbReference>
<keyword evidence="3" id="KW-0281">Fimbrium</keyword>
<keyword evidence="2" id="KW-0732">Signal</keyword>
<dbReference type="EMBL" id="WNDP01000002">
    <property type="protein sequence ID" value="KAF1028237.1"/>
    <property type="molecule type" value="Genomic_DNA"/>
</dbReference>
<evidence type="ECO:0000256" key="3">
    <source>
        <dbReference type="ARBA" id="ARBA00023263"/>
    </source>
</evidence>
<evidence type="ECO:0000259" key="4">
    <source>
        <dbReference type="Pfam" id="PF00419"/>
    </source>
</evidence>
<dbReference type="PANTHER" id="PTHR33420:SF31">
    <property type="entry name" value="TYPE 1 FIMBRIN D-MANNOSE SPECIFIC ADHESIN"/>
    <property type="match status" value="1"/>
</dbReference>
<dbReference type="Pfam" id="PF00419">
    <property type="entry name" value="Fimbrial"/>
    <property type="match status" value="1"/>
</dbReference>
<dbReference type="SUPFAM" id="SSF49401">
    <property type="entry name" value="Bacterial adhesins"/>
    <property type="match status" value="1"/>
</dbReference>
<protein>
    <submittedName>
        <fullName evidence="5">Putative fimbrial-like protein SfmH</fullName>
    </submittedName>
</protein>
<comment type="subcellular location">
    <subcellularLocation>
        <location evidence="1">Fimbrium</location>
    </subcellularLocation>
</comment>